<dbReference type="FunFam" id="2.30.30.1020:FF:000004">
    <property type="entry name" value="probable NOT transcription complex subunit VIP2 isoform X1"/>
    <property type="match status" value="1"/>
</dbReference>
<evidence type="ECO:0000313" key="7">
    <source>
        <dbReference type="Proteomes" id="UP001386955"/>
    </source>
</evidence>
<feature type="region of interest" description="Disordered" evidence="4">
    <location>
        <begin position="263"/>
        <end position="298"/>
    </location>
</feature>
<feature type="compositionally biased region" description="Polar residues" evidence="4">
    <location>
        <begin position="263"/>
        <end position="272"/>
    </location>
</feature>
<dbReference type="Pfam" id="PF04153">
    <property type="entry name" value="NOT2_3_5_C"/>
    <property type="match status" value="1"/>
</dbReference>
<feature type="region of interest" description="Disordered" evidence="4">
    <location>
        <begin position="365"/>
        <end position="395"/>
    </location>
</feature>
<name>A0AAN9S5L7_PSOTE</name>
<dbReference type="AlphaFoldDB" id="A0AAN9S5L7"/>
<dbReference type="GO" id="GO:0030015">
    <property type="term" value="C:CCR4-NOT core complex"/>
    <property type="evidence" value="ECO:0007669"/>
    <property type="project" value="InterPro"/>
</dbReference>
<evidence type="ECO:0000256" key="3">
    <source>
        <dbReference type="ARBA" id="ARBA00023163"/>
    </source>
</evidence>
<keyword evidence="3" id="KW-0804">Transcription</keyword>
<dbReference type="InterPro" id="IPR007282">
    <property type="entry name" value="NOT2/3/5_C"/>
</dbReference>
<dbReference type="EMBL" id="JAYMYS010000006">
    <property type="protein sequence ID" value="KAK7389693.1"/>
    <property type="molecule type" value="Genomic_DNA"/>
</dbReference>
<evidence type="ECO:0000259" key="5">
    <source>
        <dbReference type="Pfam" id="PF04153"/>
    </source>
</evidence>
<keyword evidence="2" id="KW-0805">Transcription regulation</keyword>
<evidence type="ECO:0000256" key="1">
    <source>
        <dbReference type="ARBA" id="ARBA00007682"/>
    </source>
</evidence>
<comment type="caution">
    <text evidence="6">The sequence shown here is derived from an EMBL/GenBank/DDBJ whole genome shotgun (WGS) entry which is preliminary data.</text>
</comment>
<sequence>MSSLLNSSLNGSASNLPDGAGRSFATSFSGQSGVASPVFHHSGSIQGLHNIHGSFNVPNMPSTLTSRNSTINSIPTGGGVQQASANLSSGRFASNNLPVPLSQLSHGSSHGHSGVNSRGISVVGNPGFNSSTNGVAGAIPGILPTSAAIGNRNAVPGLGVSPILGNSGPRITSSMGNMVGGGNIGRISSGGFSIPGLASRLNLSGNSGSGGLGVQGQNRLMSGVLPPGSPQVISMLGNSYPSAGGPLSQSHVQTVNNLNSMGMLNDVNSGDSSPFDINDFPQLTSHPSSAGGPQEQLGSLRKQGLGVSPIVQQNQEFSIQNEDFPALPGFKGGNSDFSMDMYQKEQLHDNTVSMMQSQHFSQMGRSAGFSLGGSYPSHRNQQQQQRASSVSSSGISFSSVNNQDLLHMHGTNMFPSSHSTYHSQTSGSPGIGLRPLNSANTVSGMDSYDQLIQQYQQHQNQSQFRLQQMSVANQSFRDQGMKSMQTAQSSQDPFGELGLFSVVHISDPNLKYLAHGIDLTTLGLNLNSSENLYKTFRSPWSDEPAKGDPEFSVLPCYYAKQPPALHQGYFSKFSVETLFYIFYSMPKDEAQLYAAHELYKRGWFYHKEHRLWFIRVSNMEPLVKTNTYERGSYHCFDPSTFETVRKDNFVLHYELVETRPSVP</sequence>
<feature type="compositionally biased region" description="Polar residues" evidence="4">
    <location>
        <begin position="413"/>
        <end position="428"/>
    </location>
</feature>
<dbReference type="Proteomes" id="UP001386955">
    <property type="component" value="Unassembled WGS sequence"/>
</dbReference>
<evidence type="ECO:0000313" key="6">
    <source>
        <dbReference type="EMBL" id="KAK7389693.1"/>
    </source>
</evidence>
<gene>
    <name evidence="6" type="ORF">VNO78_24954</name>
</gene>
<organism evidence="6 7">
    <name type="scientific">Psophocarpus tetragonolobus</name>
    <name type="common">Winged bean</name>
    <name type="synonym">Dolichos tetragonolobus</name>
    <dbReference type="NCBI Taxonomy" id="3891"/>
    <lineage>
        <taxon>Eukaryota</taxon>
        <taxon>Viridiplantae</taxon>
        <taxon>Streptophyta</taxon>
        <taxon>Embryophyta</taxon>
        <taxon>Tracheophyta</taxon>
        <taxon>Spermatophyta</taxon>
        <taxon>Magnoliopsida</taxon>
        <taxon>eudicotyledons</taxon>
        <taxon>Gunneridae</taxon>
        <taxon>Pentapetalae</taxon>
        <taxon>rosids</taxon>
        <taxon>fabids</taxon>
        <taxon>Fabales</taxon>
        <taxon>Fabaceae</taxon>
        <taxon>Papilionoideae</taxon>
        <taxon>50 kb inversion clade</taxon>
        <taxon>NPAAA clade</taxon>
        <taxon>indigoferoid/millettioid clade</taxon>
        <taxon>Phaseoleae</taxon>
        <taxon>Psophocarpus</taxon>
    </lineage>
</organism>
<dbReference type="PANTHER" id="PTHR23326">
    <property type="entry name" value="CCR4 NOT-RELATED"/>
    <property type="match status" value="1"/>
</dbReference>
<dbReference type="Gene3D" id="2.30.30.1020">
    <property type="entry name" value="CCR4-NOT complex subunit 2/3/5, C-terminal domain"/>
    <property type="match status" value="1"/>
</dbReference>
<protein>
    <recommendedName>
        <fullName evidence="5">NOT2/NOT3/NOT5 C-terminal domain-containing protein</fullName>
    </recommendedName>
</protein>
<feature type="domain" description="NOT2/NOT3/NOT5 C-terminal" evidence="5">
    <location>
        <begin position="533"/>
        <end position="654"/>
    </location>
</feature>
<keyword evidence="7" id="KW-1185">Reference proteome</keyword>
<dbReference type="InterPro" id="IPR040168">
    <property type="entry name" value="Not2/3/5"/>
</dbReference>
<reference evidence="6 7" key="1">
    <citation type="submission" date="2024-01" db="EMBL/GenBank/DDBJ databases">
        <title>The genomes of 5 underutilized Papilionoideae crops provide insights into root nodulation and disease resistanc.</title>
        <authorList>
            <person name="Jiang F."/>
        </authorList>
    </citation>
    <scope>NUCLEOTIDE SEQUENCE [LARGE SCALE GENOMIC DNA]</scope>
    <source>
        <strain evidence="6">DUOXIRENSHENG_FW03</strain>
        <tissue evidence="6">Leaves</tissue>
    </source>
</reference>
<accession>A0AAN9S5L7</accession>
<dbReference type="GO" id="GO:0006355">
    <property type="term" value="P:regulation of DNA-templated transcription"/>
    <property type="evidence" value="ECO:0007669"/>
    <property type="project" value="InterPro"/>
</dbReference>
<proteinExistence type="inferred from homology"/>
<dbReference type="InterPro" id="IPR038635">
    <property type="entry name" value="CCR4-NOT_su2/3/5_C_sf"/>
</dbReference>
<feature type="compositionally biased region" description="Low complexity" evidence="4">
    <location>
        <begin position="374"/>
        <end position="395"/>
    </location>
</feature>
<feature type="region of interest" description="Disordered" evidence="4">
    <location>
        <begin position="408"/>
        <end position="439"/>
    </location>
</feature>
<comment type="similarity">
    <text evidence="1">Belongs to the CNOT2/3/5 family.</text>
</comment>
<evidence type="ECO:0000256" key="4">
    <source>
        <dbReference type="SAM" id="MobiDB-lite"/>
    </source>
</evidence>
<evidence type="ECO:0000256" key="2">
    <source>
        <dbReference type="ARBA" id="ARBA00023015"/>
    </source>
</evidence>